<dbReference type="Proteomes" id="UP000582659">
    <property type="component" value="Unassembled WGS sequence"/>
</dbReference>
<reference evidence="5" key="1">
    <citation type="submission" date="2016-11" db="UniProtKB">
        <authorList>
            <consortium name="WormBaseParasite"/>
        </authorList>
    </citation>
    <scope>IDENTIFICATION</scope>
</reference>
<evidence type="ECO:0000313" key="2">
    <source>
        <dbReference type="EMBL" id="CAG9106187.1"/>
    </source>
</evidence>
<keyword evidence="4" id="KW-1185">Reference proteome</keyword>
<reference evidence="2" key="2">
    <citation type="submission" date="2020-08" db="EMBL/GenBank/DDBJ databases">
        <authorList>
            <person name="Kikuchi T."/>
        </authorList>
    </citation>
    <scope>NUCLEOTIDE SEQUENCE</scope>
    <source>
        <strain evidence="1">Ka4C1</strain>
    </source>
</reference>
<evidence type="ECO:0000313" key="5">
    <source>
        <dbReference type="WBParaSite" id="BXY_0169200.1"/>
    </source>
</evidence>
<organism evidence="3 5">
    <name type="scientific">Bursaphelenchus xylophilus</name>
    <name type="common">Pinewood nematode worm</name>
    <name type="synonym">Aphelenchoides xylophilus</name>
    <dbReference type="NCBI Taxonomy" id="6326"/>
    <lineage>
        <taxon>Eukaryota</taxon>
        <taxon>Metazoa</taxon>
        <taxon>Ecdysozoa</taxon>
        <taxon>Nematoda</taxon>
        <taxon>Chromadorea</taxon>
        <taxon>Rhabditida</taxon>
        <taxon>Tylenchina</taxon>
        <taxon>Tylenchomorpha</taxon>
        <taxon>Aphelenchoidea</taxon>
        <taxon>Aphelenchoididae</taxon>
        <taxon>Bursaphelenchus</taxon>
    </lineage>
</organism>
<dbReference type="WBParaSite" id="BXY_0169200.1">
    <property type="protein sequence ID" value="BXY_0169200.1"/>
    <property type="gene ID" value="BXY_0169200"/>
</dbReference>
<protein>
    <submittedName>
        <fullName evidence="1">(pine wood nematode) hypothetical protein</fullName>
    </submittedName>
</protein>
<name>A0A1I7RLV7_BURXY</name>
<dbReference type="AlphaFoldDB" id="A0A1I7RLV7"/>
<evidence type="ECO:0000313" key="1">
    <source>
        <dbReference type="EMBL" id="CAD5220237.1"/>
    </source>
</evidence>
<sequence>MRNSVNAVWGNGLILPARTLSDLTGETPRRDISRRKTLAAISPRGNFFKPAKAVVKKVAKKKEKDAEELKKDLEEPCTSSKQDPSQWESFLSWLDEYFNQVCDEGREDEFVDLKDFDKEKFNIGLEEVRALKRNAEKLVKAEDHTGISNIDIDKAVEAGALAFVDLHTMTRKRLRNLKRRISDPNLLYSPIPYEGSLKNYIEKCKSERENQIIETYVDFKTELKAKYDVLQRVGELIRRDNIQEMPGTKRLRYKRPDCKVDENLKTPENVCRTKNPLSYDLIMDDFLDFKAEEFIEHNRAVRRRTLARLNH</sequence>
<accession>A0A1I7RLV7</accession>
<proteinExistence type="predicted"/>
<dbReference type="SMR" id="A0A1I7RLV7"/>
<dbReference type="Proteomes" id="UP000095284">
    <property type="component" value="Unplaced"/>
</dbReference>
<evidence type="ECO:0000313" key="4">
    <source>
        <dbReference type="Proteomes" id="UP000659654"/>
    </source>
</evidence>
<dbReference type="EMBL" id="CAJFDI010000003">
    <property type="protein sequence ID" value="CAD5220237.1"/>
    <property type="molecule type" value="Genomic_DNA"/>
</dbReference>
<gene>
    <name evidence="1" type="ORF">BXYJ_LOCUS6078</name>
</gene>
<dbReference type="OrthoDB" id="5872878at2759"/>
<evidence type="ECO:0000313" key="3">
    <source>
        <dbReference type="Proteomes" id="UP000095284"/>
    </source>
</evidence>
<dbReference type="EMBL" id="CAJFCV020000003">
    <property type="protein sequence ID" value="CAG9106187.1"/>
    <property type="molecule type" value="Genomic_DNA"/>
</dbReference>
<dbReference type="Proteomes" id="UP000659654">
    <property type="component" value="Unassembled WGS sequence"/>
</dbReference>